<dbReference type="PANTHER" id="PTHR30097:SF4">
    <property type="entry name" value="SLR6042 PROTEIN"/>
    <property type="match status" value="1"/>
</dbReference>
<dbReference type="GO" id="GO:0060003">
    <property type="term" value="P:copper ion export"/>
    <property type="evidence" value="ECO:0007669"/>
    <property type="project" value="TreeGrafter"/>
</dbReference>
<dbReference type="Pfam" id="PF25973">
    <property type="entry name" value="BSH_CzcB"/>
    <property type="match status" value="1"/>
</dbReference>
<dbReference type="NCBIfam" id="TIGR01730">
    <property type="entry name" value="RND_mfp"/>
    <property type="match status" value="1"/>
</dbReference>
<dbReference type="Gene3D" id="2.40.50.100">
    <property type="match status" value="1"/>
</dbReference>
<dbReference type="Gene3D" id="1.10.287.470">
    <property type="entry name" value="Helix hairpin bin"/>
    <property type="match status" value="1"/>
</dbReference>
<gene>
    <name evidence="7" type="ORF">SAMN06265218_11620</name>
</gene>
<dbReference type="RefSeq" id="WP_142715513.1">
    <property type="nucleotide sequence ID" value="NZ_FXTH01000016.1"/>
</dbReference>
<dbReference type="Gene3D" id="2.40.420.20">
    <property type="match status" value="1"/>
</dbReference>
<evidence type="ECO:0000256" key="3">
    <source>
        <dbReference type="SAM" id="Coils"/>
    </source>
</evidence>
<dbReference type="InterPro" id="IPR006143">
    <property type="entry name" value="RND_pump_MFP"/>
</dbReference>
<feature type="signal peptide" evidence="4">
    <location>
        <begin position="1"/>
        <end position="20"/>
    </location>
</feature>
<organism evidence="7 8">
    <name type="scientific">Fodinibius sediminis</name>
    <dbReference type="NCBI Taxonomy" id="1214077"/>
    <lineage>
        <taxon>Bacteria</taxon>
        <taxon>Pseudomonadati</taxon>
        <taxon>Balneolota</taxon>
        <taxon>Balneolia</taxon>
        <taxon>Balneolales</taxon>
        <taxon>Balneolaceae</taxon>
        <taxon>Fodinibius</taxon>
    </lineage>
</organism>
<dbReference type="GO" id="GO:0015679">
    <property type="term" value="P:plasma membrane copper ion transport"/>
    <property type="evidence" value="ECO:0007669"/>
    <property type="project" value="TreeGrafter"/>
</dbReference>
<feature type="chain" id="PRO_5021986824" evidence="4">
    <location>
        <begin position="21"/>
        <end position="399"/>
    </location>
</feature>
<dbReference type="Proteomes" id="UP000317593">
    <property type="component" value="Unassembled WGS sequence"/>
</dbReference>
<evidence type="ECO:0000256" key="4">
    <source>
        <dbReference type="SAM" id="SignalP"/>
    </source>
</evidence>
<dbReference type="GO" id="GO:0030313">
    <property type="term" value="C:cell envelope"/>
    <property type="evidence" value="ECO:0007669"/>
    <property type="project" value="TreeGrafter"/>
</dbReference>
<evidence type="ECO:0000313" key="8">
    <source>
        <dbReference type="Proteomes" id="UP000317593"/>
    </source>
</evidence>
<feature type="domain" description="CusB-like beta-barrel" evidence="5">
    <location>
        <begin position="240"/>
        <end position="311"/>
    </location>
</feature>
<keyword evidence="4" id="KW-0732">Signal</keyword>
<evidence type="ECO:0000259" key="5">
    <source>
        <dbReference type="Pfam" id="PF25954"/>
    </source>
</evidence>
<evidence type="ECO:0000259" key="6">
    <source>
        <dbReference type="Pfam" id="PF25973"/>
    </source>
</evidence>
<dbReference type="InterPro" id="IPR058647">
    <property type="entry name" value="BSH_CzcB-like"/>
</dbReference>
<dbReference type="FunFam" id="2.40.30.170:FF:000010">
    <property type="entry name" value="Efflux RND transporter periplasmic adaptor subunit"/>
    <property type="match status" value="1"/>
</dbReference>
<protein>
    <submittedName>
        <fullName evidence="7">Membrane fusion protein, cobalt-zinc-cadmium efflux system</fullName>
    </submittedName>
</protein>
<dbReference type="Gene3D" id="2.40.30.170">
    <property type="match status" value="1"/>
</dbReference>
<dbReference type="InterPro" id="IPR051909">
    <property type="entry name" value="MFP_Cation_Efflux"/>
</dbReference>
<reference evidence="7 8" key="1">
    <citation type="submission" date="2017-05" db="EMBL/GenBank/DDBJ databases">
        <authorList>
            <person name="Varghese N."/>
            <person name="Submissions S."/>
        </authorList>
    </citation>
    <scope>NUCLEOTIDE SEQUENCE [LARGE SCALE GENOMIC DNA]</scope>
    <source>
        <strain evidence="7 8">DSM 21194</strain>
    </source>
</reference>
<dbReference type="AlphaFoldDB" id="A0A521EFF5"/>
<dbReference type="EMBL" id="FXTH01000016">
    <property type="protein sequence ID" value="SMO82653.1"/>
    <property type="molecule type" value="Genomic_DNA"/>
</dbReference>
<feature type="coiled-coil region" evidence="3">
    <location>
        <begin position="160"/>
        <end position="194"/>
    </location>
</feature>
<proteinExistence type="inferred from homology"/>
<keyword evidence="2" id="KW-0813">Transport</keyword>
<dbReference type="SUPFAM" id="SSF111369">
    <property type="entry name" value="HlyD-like secretion proteins"/>
    <property type="match status" value="1"/>
</dbReference>
<feature type="domain" description="CzcB-like barrel-sandwich hybrid" evidence="6">
    <location>
        <begin position="87"/>
        <end position="232"/>
    </location>
</feature>
<dbReference type="InterPro" id="IPR058792">
    <property type="entry name" value="Beta-barrel_RND_2"/>
</dbReference>
<evidence type="ECO:0000313" key="7">
    <source>
        <dbReference type="EMBL" id="SMO82653.1"/>
    </source>
</evidence>
<dbReference type="PANTHER" id="PTHR30097">
    <property type="entry name" value="CATION EFFLUX SYSTEM PROTEIN CUSB"/>
    <property type="match status" value="1"/>
</dbReference>
<keyword evidence="3" id="KW-0175">Coiled coil</keyword>
<dbReference type="OrthoDB" id="9814657at2"/>
<evidence type="ECO:0000256" key="1">
    <source>
        <dbReference type="ARBA" id="ARBA00009477"/>
    </source>
</evidence>
<accession>A0A521EFF5</accession>
<sequence>MNTPNIYVILLAFLASVFTACGETNTDENEQVVTELAGVVEAEENMVHLSGLKFNSLGMKLDTLSLRFLSESVEANGQLEVPPQHEATVTAVLGGNIGSIEVIEGDQVSKNQTLAFLSHPNLTKVQTEYVRLYQRMLFLDQEFQRQTRLYDEEVGSGQTYQQTKAEYESVKAEVKGYEAQLTQLNLDVEQIRNGDIYSSVPVVSPIDGYIEKVQIQIGQYVDPQTTMFEIVDNEHVHADLMVFEKDVHKVKKGQPISFTVQSVPDQVLTATIYSVGKQFEQNPRAVHVHAEIDQKESFLIPGMYINGTIHTAENKVLALPENAIVEDEGKTYLFTAEQQEENGNTEWSFTPVEIMTGIEEDGWVEVKLLEQLPDGARVAWNNAYYLISEMKKSQTSHDD</sequence>
<name>A0A521EFF5_9BACT</name>
<comment type="similarity">
    <text evidence="1">Belongs to the membrane fusion protein (MFP) (TC 8.A.1) family.</text>
</comment>
<keyword evidence="8" id="KW-1185">Reference proteome</keyword>
<dbReference type="GO" id="GO:0022857">
    <property type="term" value="F:transmembrane transporter activity"/>
    <property type="evidence" value="ECO:0007669"/>
    <property type="project" value="InterPro"/>
</dbReference>
<dbReference type="Pfam" id="PF25954">
    <property type="entry name" value="Beta-barrel_RND_2"/>
    <property type="match status" value="1"/>
</dbReference>
<dbReference type="GO" id="GO:0016020">
    <property type="term" value="C:membrane"/>
    <property type="evidence" value="ECO:0007669"/>
    <property type="project" value="InterPro"/>
</dbReference>
<evidence type="ECO:0000256" key="2">
    <source>
        <dbReference type="ARBA" id="ARBA00022448"/>
    </source>
</evidence>